<protein>
    <recommendedName>
        <fullName evidence="1">Calcineurin-like phosphoesterase domain-containing protein</fullName>
    </recommendedName>
</protein>
<keyword evidence="3" id="KW-1185">Reference proteome</keyword>
<dbReference type="PANTHER" id="PTHR35769">
    <property type="entry name" value="CALCINEURIN-LIKE METALLO-PHOSPHOESTERASE SUPERFAMILY PROTEIN"/>
    <property type="match status" value="1"/>
</dbReference>
<name>A0ABR2YUC9_9CHLO</name>
<evidence type="ECO:0000313" key="2">
    <source>
        <dbReference type="EMBL" id="KAK9915330.1"/>
    </source>
</evidence>
<organism evidence="2 3">
    <name type="scientific">Coccomyxa subellipsoidea</name>
    <dbReference type="NCBI Taxonomy" id="248742"/>
    <lineage>
        <taxon>Eukaryota</taxon>
        <taxon>Viridiplantae</taxon>
        <taxon>Chlorophyta</taxon>
        <taxon>core chlorophytes</taxon>
        <taxon>Trebouxiophyceae</taxon>
        <taxon>Trebouxiophyceae incertae sedis</taxon>
        <taxon>Coccomyxaceae</taxon>
        <taxon>Coccomyxa</taxon>
    </lineage>
</organism>
<comment type="caution">
    <text evidence="2">The sequence shown here is derived from an EMBL/GenBank/DDBJ whole genome shotgun (WGS) entry which is preliminary data.</text>
</comment>
<accession>A0ABR2YUC9</accession>
<reference evidence="2 3" key="1">
    <citation type="journal article" date="2024" name="Nat. Commun.">
        <title>Phylogenomics reveals the evolutionary origins of lichenization in chlorophyte algae.</title>
        <authorList>
            <person name="Puginier C."/>
            <person name="Libourel C."/>
            <person name="Otte J."/>
            <person name="Skaloud P."/>
            <person name="Haon M."/>
            <person name="Grisel S."/>
            <person name="Petersen M."/>
            <person name="Berrin J.G."/>
            <person name="Delaux P.M."/>
            <person name="Dal Grande F."/>
            <person name="Keller J."/>
        </authorList>
    </citation>
    <scope>NUCLEOTIDE SEQUENCE [LARGE SCALE GENOMIC DNA]</scope>
    <source>
        <strain evidence="2 3">SAG 216-7</strain>
    </source>
</reference>
<dbReference type="EMBL" id="JALJOT010000005">
    <property type="protein sequence ID" value="KAK9915330.1"/>
    <property type="molecule type" value="Genomic_DNA"/>
</dbReference>
<dbReference type="Proteomes" id="UP001491310">
    <property type="component" value="Unassembled WGS sequence"/>
</dbReference>
<dbReference type="InterPro" id="IPR004843">
    <property type="entry name" value="Calcineurin-like_PHP"/>
</dbReference>
<evidence type="ECO:0000259" key="1">
    <source>
        <dbReference type="Pfam" id="PF00149"/>
    </source>
</evidence>
<dbReference type="InterPro" id="IPR027629">
    <property type="entry name" value="DevT-like"/>
</dbReference>
<dbReference type="Gene3D" id="3.60.21.10">
    <property type="match status" value="1"/>
</dbReference>
<evidence type="ECO:0000313" key="3">
    <source>
        <dbReference type="Proteomes" id="UP001491310"/>
    </source>
</evidence>
<sequence length="317" mass="34235">MMATTTASTLNTPNTGTIRLAIIGDLHSHWYEDDAEALESLGVDAALFIGDFGEEAIGLTRRVAEACTPKAVILGNHDAWYSLTAWARNKWIMSGAARGDAVYAGVTKQLEILGEDHVGYRGKAFRAASGTAFSVVGARPFSKGGNSWTEVAEFYRHNYQVEDFGASADRIAEAVLSQPRENTVIVAAHNGPSGLGSCHHDICGADFRPKAGDHGDPDLEMALQHVEAAGGHVPLVTGRRGGFEVVARETLLETLPEQAGQGDFVRRKIWRGFDRVWDTMVTRRRTSENVQTHVVESDTSYEIAASLLGAGVRVGQE</sequence>
<dbReference type="InterPro" id="IPR029052">
    <property type="entry name" value="Metallo-depent_PP-like"/>
</dbReference>
<proteinExistence type="predicted"/>
<dbReference type="PANTHER" id="PTHR35769:SF2">
    <property type="entry name" value="CALCINEURIN-LIKE METALLO-PHOSPHOESTERASE SUPERFAMILY PROTEIN"/>
    <property type="match status" value="1"/>
</dbReference>
<dbReference type="SUPFAM" id="SSF56300">
    <property type="entry name" value="Metallo-dependent phosphatases"/>
    <property type="match status" value="1"/>
</dbReference>
<gene>
    <name evidence="2" type="ORF">WJX75_007707</name>
</gene>
<feature type="domain" description="Calcineurin-like phosphoesterase" evidence="1">
    <location>
        <begin position="18"/>
        <end position="201"/>
    </location>
</feature>
<dbReference type="Pfam" id="PF00149">
    <property type="entry name" value="Metallophos"/>
    <property type="match status" value="1"/>
</dbReference>